<dbReference type="CDD" id="cd00009">
    <property type="entry name" value="AAA"/>
    <property type="match status" value="1"/>
</dbReference>
<evidence type="ECO:0000313" key="4">
    <source>
        <dbReference type="Proteomes" id="UP001321861"/>
    </source>
</evidence>
<evidence type="ECO:0000313" key="3">
    <source>
        <dbReference type="EMBL" id="BDR58521.1"/>
    </source>
</evidence>
<dbReference type="GO" id="GO:0006260">
    <property type="term" value="P:DNA replication"/>
    <property type="evidence" value="ECO:0007669"/>
    <property type="project" value="TreeGrafter"/>
</dbReference>
<evidence type="ECO:0000259" key="1">
    <source>
        <dbReference type="Pfam" id="PF01695"/>
    </source>
</evidence>
<dbReference type="InterPro" id="IPR009928">
    <property type="entry name" value="DnaI_N"/>
</dbReference>
<accession>A0AAU9D1D2</accession>
<dbReference type="Pfam" id="PF07319">
    <property type="entry name" value="DnaI_N"/>
    <property type="match status" value="1"/>
</dbReference>
<gene>
    <name evidence="3" type="primary">dnaI</name>
    <name evidence="3" type="ORF">XA3_09620</name>
</gene>
<proteinExistence type="predicted"/>
<dbReference type="NCBIfam" id="NF006505">
    <property type="entry name" value="PRK08939.1"/>
    <property type="match status" value="1"/>
</dbReference>
<feature type="domain" description="IstB-like ATP-binding" evidence="1">
    <location>
        <begin position="103"/>
        <end position="296"/>
    </location>
</feature>
<keyword evidence="4" id="KW-1185">Reference proteome</keyword>
<protein>
    <submittedName>
        <fullName evidence="3">Primosomal protein DnaI</fullName>
    </submittedName>
</protein>
<feature type="domain" description="Primosomal DnaI N-terminal" evidence="2">
    <location>
        <begin position="1"/>
        <end position="86"/>
    </location>
</feature>
<reference evidence="3 4" key="1">
    <citation type="journal article" date="2023" name="Microbiol. Spectr.">
        <title>Symbiosis of Carpenter Bees with Uncharacterized Lactic Acid Bacteria Showing NAD Auxotrophy.</title>
        <authorList>
            <person name="Kawasaki S."/>
            <person name="Ozawa K."/>
            <person name="Mori T."/>
            <person name="Yamamoto A."/>
            <person name="Ito M."/>
            <person name="Ohkuma M."/>
            <person name="Sakamoto M."/>
            <person name="Matsutani M."/>
        </authorList>
    </citation>
    <scope>NUCLEOTIDE SEQUENCE [LARGE SCALE GENOMIC DNA]</scope>
    <source>
        <strain evidence="3 4">XA3</strain>
    </source>
</reference>
<dbReference type="RefSeq" id="WP_317636420.1">
    <property type="nucleotide sequence ID" value="NZ_AP026802.1"/>
</dbReference>
<dbReference type="InterPro" id="IPR002611">
    <property type="entry name" value="IstB_ATP-bd"/>
</dbReference>
<sequence>MENISDKIKEYINTHNLVPEYHKIVENLVNDPEIANFLTQNKINQQSEIFKKGISKIFEFYQASRDPQADYLARLKLENDSIEVEYYPSKRLLQKRRLEKQSQLFRLLYSPATIKRACFEDFEQNDRQDAYFKAIQFSNQLISSPTQFIKGPYFYGKFGVGKTFLLGAVANELAKKDLETLFVHIPTLVVELKNSITNHSLADLINQIRKAPVLILDDIGAENLSAWVRDDIFNPILQYRMEAKLPTLFSSNYNLAELEKHFTEVRDDYDQVKARRIIERIRFLSQEIEISGKNWRE</sequence>
<dbReference type="AlphaFoldDB" id="A0AAU9D1D2"/>
<evidence type="ECO:0000259" key="2">
    <source>
        <dbReference type="Pfam" id="PF07319"/>
    </source>
</evidence>
<dbReference type="Proteomes" id="UP001321861">
    <property type="component" value="Chromosome"/>
</dbReference>
<dbReference type="Gene3D" id="3.40.50.300">
    <property type="entry name" value="P-loop containing nucleotide triphosphate hydrolases"/>
    <property type="match status" value="1"/>
</dbReference>
<dbReference type="PANTHER" id="PTHR30050:SF8">
    <property type="entry name" value="PRIMOSOMAL PROTEIN DNAI"/>
    <property type="match status" value="1"/>
</dbReference>
<name>A0AAU9D1D2_9LACO</name>
<organism evidence="3 4">
    <name type="scientific">Xylocopilactobacillus apicola</name>
    <dbReference type="NCBI Taxonomy" id="2932184"/>
    <lineage>
        <taxon>Bacteria</taxon>
        <taxon>Bacillati</taxon>
        <taxon>Bacillota</taxon>
        <taxon>Bacilli</taxon>
        <taxon>Lactobacillales</taxon>
        <taxon>Lactobacillaceae</taxon>
        <taxon>Xylocopilactobacillus</taxon>
    </lineage>
</organism>
<dbReference type="KEGG" id="xap:XA3_09620"/>
<dbReference type="EMBL" id="AP026802">
    <property type="protein sequence ID" value="BDR58521.1"/>
    <property type="molecule type" value="Genomic_DNA"/>
</dbReference>
<dbReference type="SUPFAM" id="SSF52540">
    <property type="entry name" value="P-loop containing nucleoside triphosphate hydrolases"/>
    <property type="match status" value="1"/>
</dbReference>
<dbReference type="InterPro" id="IPR027417">
    <property type="entry name" value="P-loop_NTPase"/>
</dbReference>
<dbReference type="Pfam" id="PF01695">
    <property type="entry name" value="IstB_IS21"/>
    <property type="match status" value="1"/>
</dbReference>
<dbReference type="PANTHER" id="PTHR30050">
    <property type="entry name" value="CHROMOSOMAL REPLICATION INITIATOR PROTEIN DNAA"/>
    <property type="match status" value="1"/>
</dbReference>
<dbReference type="GO" id="GO:0005524">
    <property type="term" value="F:ATP binding"/>
    <property type="evidence" value="ECO:0007669"/>
    <property type="project" value="InterPro"/>
</dbReference>